<sequence length="753" mass="86384">MSDPTKTEENNERKNEDNLQSGDDPENGNQGENNDTAENVRDNFVQRNVSPNMPPLQLVSNPPEIDPEPGSLPVPEAKPKSDSGVPEATFPDKDLLKEMTVDFEKQDLPKPTYVDADGQTGEEGRKTSMGIGKESEKQDQTAQQNQVPRSSQASQQSQAKRPSQARPSAQRSSRPSFSQTSDPLKYMFEDVQKRIEIQNAEINGYKAQLELVEAQAQTSDTRNEINNLKKQIDASLNTLNKYYKEARQIQEKDPEREWPTLAFATTLEEDRDDTSGLDYDVVMSHIKPIPPPKDELLLSVSSSCSQESLFNRPRIPRRARDCRGSKNQNISNVDCERRRLKEELISRDRVVERLHKKVLKMQAELARLCKERQAQRFGSNINDGLNDECNDSILNTGADDDCAMFERINRRFENIKKDLMDEDSEEASDGFTDARNINFKRKYCELLEEYAKKDTRVQKLQAQLDCMSRKEKPEKNPVEDYLRSNLAEIKEENEAQKVIICEQSEQIEEYHARYLESLQKNEELKCIAKRLQMDNRKVEDQINLEIRQIKSKFDQKLTEYAQYPKLLENEQMKLAQVTDAKRELERKLRIVCLEFKKLRDDRDVQDDIAECSNCPKLQDELNNTVSQLNALRECYSAMTNRYDTAKADLDNLRKESAKVICRLKERADGQRLKLQSHIHKLEGNLAKARAAVSITSADKETTIKDMQGQLNCLATCLDSSQKQIKTLKDHIAYLNNGQTKSVVICCQADEKNL</sequence>
<feature type="compositionally biased region" description="Polar residues" evidence="7">
    <location>
        <begin position="27"/>
        <end position="37"/>
    </location>
</feature>
<dbReference type="AlphaFoldDB" id="A0A7R8UE89"/>
<comment type="subcellular location">
    <subcellularLocation>
        <location evidence="1">Cytoplasm</location>
        <location evidence="1">Cytoskeleton</location>
        <location evidence="1">Microtubule organizing center</location>
        <location evidence="1">Centrosome</location>
    </subcellularLocation>
</comment>
<name>A0A7R8UE89_HERIL</name>
<feature type="coiled-coil region" evidence="6">
    <location>
        <begin position="521"/>
        <end position="601"/>
    </location>
</feature>
<dbReference type="InParanoid" id="A0A7R8UE89"/>
<keyword evidence="3" id="KW-0963">Cytoplasm</keyword>
<organism evidence="8 9">
    <name type="scientific">Hermetia illucens</name>
    <name type="common">Black soldier fly</name>
    <dbReference type="NCBI Taxonomy" id="343691"/>
    <lineage>
        <taxon>Eukaryota</taxon>
        <taxon>Metazoa</taxon>
        <taxon>Ecdysozoa</taxon>
        <taxon>Arthropoda</taxon>
        <taxon>Hexapoda</taxon>
        <taxon>Insecta</taxon>
        <taxon>Pterygota</taxon>
        <taxon>Neoptera</taxon>
        <taxon>Endopterygota</taxon>
        <taxon>Diptera</taxon>
        <taxon>Brachycera</taxon>
        <taxon>Stratiomyomorpha</taxon>
        <taxon>Stratiomyidae</taxon>
        <taxon>Hermetiinae</taxon>
        <taxon>Hermetia</taxon>
    </lineage>
</organism>
<accession>A0A7R8UE89</accession>
<proteinExistence type="inferred from homology"/>
<feature type="compositionally biased region" description="Basic and acidic residues" evidence="7">
    <location>
        <begin position="90"/>
        <end position="108"/>
    </location>
</feature>
<evidence type="ECO:0000256" key="5">
    <source>
        <dbReference type="ARBA" id="ARBA00023212"/>
    </source>
</evidence>
<evidence type="ECO:0000256" key="6">
    <source>
        <dbReference type="SAM" id="Coils"/>
    </source>
</evidence>
<feature type="compositionally biased region" description="Basic and acidic residues" evidence="7">
    <location>
        <begin position="1"/>
        <end position="17"/>
    </location>
</feature>
<evidence type="ECO:0000256" key="7">
    <source>
        <dbReference type="SAM" id="MobiDB-lite"/>
    </source>
</evidence>
<dbReference type="InterPro" id="IPR026099">
    <property type="entry name" value="Odf2-rel"/>
</dbReference>
<dbReference type="GO" id="GO:0005813">
    <property type="term" value="C:centrosome"/>
    <property type="evidence" value="ECO:0007669"/>
    <property type="project" value="UniProtKB-SubCell"/>
</dbReference>
<evidence type="ECO:0000313" key="8">
    <source>
        <dbReference type="EMBL" id="CAD7079103.1"/>
    </source>
</evidence>
<gene>
    <name evidence="8" type="ORF">HERILL_LOCUS2336</name>
</gene>
<evidence type="ECO:0000256" key="3">
    <source>
        <dbReference type="ARBA" id="ARBA00022490"/>
    </source>
</evidence>
<dbReference type="PANTHER" id="PTHR23162:SF10">
    <property type="entry name" value="FI13205P"/>
    <property type="match status" value="1"/>
</dbReference>
<evidence type="ECO:0000256" key="1">
    <source>
        <dbReference type="ARBA" id="ARBA00004300"/>
    </source>
</evidence>
<reference evidence="8 9" key="1">
    <citation type="submission" date="2020-11" db="EMBL/GenBank/DDBJ databases">
        <authorList>
            <person name="Wallbank WR R."/>
            <person name="Pardo Diaz C."/>
            <person name="Kozak K."/>
            <person name="Martin S."/>
            <person name="Jiggins C."/>
            <person name="Moest M."/>
            <person name="Warren A I."/>
            <person name="Generalovic N T."/>
            <person name="Byers J.R.P. K."/>
            <person name="Montejo-Kovacevich G."/>
            <person name="Yen C E."/>
        </authorList>
    </citation>
    <scope>NUCLEOTIDE SEQUENCE [LARGE SCALE GENOMIC DNA]</scope>
</reference>
<protein>
    <submittedName>
        <fullName evidence="8">Uncharacterized protein</fullName>
    </submittedName>
</protein>
<dbReference type="GO" id="GO:1902017">
    <property type="term" value="P:regulation of cilium assembly"/>
    <property type="evidence" value="ECO:0007669"/>
    <property type="project" value="TreeGrafter"/>
</dbReference>
<keyword evidence="5" id="KW-0206">Cytoskeleton</keyword>
<feature type="region of interest" description="Disordered" evidence="7">
    <location>
        <begin position="1"/>
        <end position="183"/>
    </location>
</feature>
<evidence type="ECO:0000256" key="2">
    <source>
        <dbReference type="ARBA" id="ARBA00009316"/>
    </source>
</evidence>
<dbReference type="OrthoDB" id="9948429at2759"/>
<keyword evidence="9" id="KW-1185">Reference proteome</keyword>
<evidence type="ECO:0000313" key="9">
    <source>
        <dbReference type="Proteomes" id="UP000594454"/>
    </source>
</evidence>
<comment type="similarity">
    <text evidence="2">Belongs to the ODF2 family.</text>
</comment>
<dbReference type="Proteomes" id="UP000594454">
    <property type="component" value="Chromosome 1"/>
</dbReference>
<dbReference type="EMBL" id="LR899009">
    <property type="protein sequence ID" value="CAD7079103.1"/>
    <property type="molecule type" value="Genomic_DNA"/>
</dbReference>
<feature type="coiled-coil region" evidence="6">
    <location>
        <begin position="188"/>
        <end position="245"/>
    </location>
</feature>
<evidence type="ECO:0000256" key="4">
    <source>
        <dbReference type="ARBA" id="ARBA00023054"/>
    </source>
</evidence>
<keyword evidence="4 6" id="KW-0175">Coiled coil</keyword>
<feature type="compositionally biased region" description="Low complexity" evidence="7">
    <location>
        <begin position="148"/>
        <end position="179"/>
    </location>
</feature>
<dbReference type="PANTHER" id="PTHR23162">
    <property type="entry name" value="OUTER DENSE FIBER OF SPERM TAILS 2"/>
    <property type="match status" value="1"/>
</dbReference>